<feature type="region of interest" description="Disordered" evidence="1">
    <location>
        <begin position="285"/>
        <end position="307"/>
    </location>
</feature>
<dbReference type="RefSeq" id="WP_143080046.1">
    <property type="nucleotide sequence ID" value="NZ_FOXS01000001.1"/>
</dbReference>
<evidence type="ECO:0008006" key="5">
    <source>
        <dbReference type="Google" id="ProtNLM"/>
    </source>
</evidence>
<keyword evidence="2" id="KW-0732">Signal</keyword>
<evidence type="ECO:0000313" key="3">
    <source>
        <dbReference type="EMBL" id="SFP91682.1"/>
    </source>
</evidence>
<feature type="chain" id="PRO_5011550308" description="Short chain amide porin" evidence="2">
    <location>
        <begin position="24"/>
        <end position="550"/>
    </location>
</feature>
<accession>A0A1I5U8W2</accession>
<feature type="compositionally biased region" description="Low complexity" evidence="1">
    <location>
        <begin position="65"/>
        <end position="83"/>
    </location>
</feature>
<feature type="signal peptide" evidence="2">
    <location>
        <begin position="1"/>
        <end position="23"/>
    </location>
</feature>
<dbReference type="OrthoDB" id="9771991at2"/>
<reference evidence="4" key="1">
    <citation type="submission" date="2016-10" db="EMBL/GenBank/DDBJ databases">
        <authorList>
            <person name="Varghese N."/>
            <person name="Submissions S."/>
        </authorList>
    </citation>
    <scope>NUCLEOTIDE SEQUENCE [LARGE SCALE GENOMIC DNA]</scope>
    <source>
        <strain evidence="4">OR362-8,ATCC BAA-1266,JCM 13504</strain>
    </source>
</reference>
<evidence type="ECO:0000256" key="1">
    <source>
        <dbReference type="SAM" id="MobiDB-lite"/>
    </source>
</evidence>
<proteinExistence type="predicted"/>
<name>A0A1I5U8W2_HYMAR</name>
<protein>
    <recommendedName>
        <fullName evidence="5">Short chain amide porin</fullName>
    </recommendedName>
</protein>
<dbReference type="EMBL" id="FOXS01000001">
    <property type="protein sequence ID" value="SFP91682.1"/>
    <property type="molecule type" value="Genomic_DNA"/>
</dbReference>
<gene>
    <name evidence="3" type="ORF">SAMN04515668_0815</name>
</gene>
<dbReference type="STRING" id="1227077.SAMN04515668_0815"/>
<sequence length="550" mass="59284">MRIPRYAVALSGLMLAGAGASFGQVTPTTPPAPVGTPPPVADPVPAPTTTPVPAGTNPLPSGQQTPSAPVAPAAGSAATPAPTESIPYGAGMKVNISPDGSKYLRFLTWHQIWTRYSQNNTGTERAPGKLQDDQVDFAIRRSRLIVLAQLNPRFMIYTHIGINNQTAVSGGVLPTTDAKKPQLFIHEAVVEFKVNKYLSLGSGMHYQNGLSRLTRASTLNFLTLDAPLTNWPTIEAIDQFARGIGAYAKGRVAKLDYAFSVNESFLTNQTGALSNALGLGATPVTTTVTTGTPPNQVTTSTTTSTGNNIAQYNPQGTNHIYQGYVSWEFLEQESNLLPFNVGSYLGTKRVFNLGGGFFYNKDGMVSRENTVTVQGAAFTPAQIAAIPTRKHDIGLWSLDAFFDTPINKETGTAFTIYGVYYNFDMGPNHVRFIGASNPGYGTNARRGNAVPHSGTGQIGFVETGYLLPKSLLGPKMRVQPYASYLLAGYEGLRTSTGEQKNVNIADVGANFFIDGHNAKFTLNYRHRPDFTDVNNVKYRPEVTLQTQIFL</sequence>
<organism evidence="3 4">
    <name type="scientific">Hymenobacter arizonensis</name>
    <name type="common">Siccationidurans arizonensis</name>
    <dbReference type="NCBI Taxonomy" id="1227077"/>
    <lineage>
        <taxon>Bacteria</taxon>
        <taxon>Pseudomonadati</taxon>
        <taxon>Bacteroidota</taxon>
        <taxon>Cytophagia</taxon>
        <taxon>Cytophagales</taxon>
        <taxon>Hymenobacteraceae</taxon>
        <taxon>Hymenobacter</taxon>
    </lineage>
</organism>
<keyword evidence="4" id="KW-1185">Reference proteome</keyword>
<evidence type="ECO:0000313" key="4">
    <source>
        <dbReference type="Proteomes" id="UP000199029"/>
    </source>
</evidence>
<dbReference type="AlphaFoldDB" id="A0A1I5U8W2"/>
<evidence type="ECO:0000256" key="2">
    <source>
        <dbReference type="SAM" id="SignalP"/>
    </source>
</evidence>
<feature type="region of interest" description="Disordered" evidence="1">
    <location>
        <begin position="26"/>
        <end position="83"/>
    </location>
</feature>
<feature type="compositionally biased region" description="Pro residues" evidence="1">
    <location>
        <begin position="28"/>
        <end position="50"/>
    </location>
</feature>
<dbReference type="Proteomes" id="UP000199029">
    <property type="component" value="Unassembled WGS sequence"/>
</dbReference>